<dbReference type="Proteomes" id="UP000239007">
    <property type="component" value="Unassembled WGS sequence"/>
</dbReference>
<dbReference type="InterPro" id="IPR006140">
    <property type="entry name" value="D-isomer_DH_NAD-bd"/>
</dbReference>
<dbReference type="SUPFAM" id="SSF52283">
    <property type="entry name" value="Formate/glycerate dehydrogenase catalytic domain-like"/>
    <property type="match status" value="1"/>
</dbReference>
<feature type="domain" description="Erythronate-4-phosphate dehydrogenase dimerisation" evidence="8">
    <location>
        <begin position="293"/>
        <end position="361"/>
    </location>
</feature>
<feature type="domain" description="D-isomer specific 2-hydroxyacid dehydrogenase catalytic" evidence="6">
    <location>
        <begin position="8"/>
        <end position="282"/>
    </location>
</feature>
<dbReference type="GO" id="GO:0005829">
    <property type="term" value="C:cytosol"/>
    <property type="evidence" value="ECO:0007669"/>
    <property type="project" value="TreeGrafter"/>
</dbReference>
<feature type="active site" evidence="5">
    <location>
        <position position="207"/>
    </location>
</feature>
<dbReference type="GO" id="GO:0036001">
    <property type="term" value="P:'de novo' pyridoxal 5'-phosphate biosynthetic process"/>
    <property type="evidence" value="ECO:0007669"/>
    <property type="project" value="TreeGrafter"/>
</dbReference>
<comment type="subunit">
    <text evidence="5">Homodimer.</text>
</comment>
<feature type="active site" evidence="5">
    <location>
        <position position="241"/>
    </location>
</feature>
<dbReference type="GO" id="GO:0051287">
    <property type="term" value="F:NAD binding"/>
    <property type="evidence" value="ECO:0007669"/>
    <property type="project" value="InterPro"/>
</dbReference>
<evidence type="ECO:0000259" key="6">
    <source>
        <dbReference type="Pfam" id="PF00389"/>
    </source>
</evidence>
<dbReference type="UniPathway" id="UPA00244">
    <property type="reaction ID" value="UER00310"/>
</dbReference>
<comment type="caution">
    <text evidence="5">Lacks conserved residue(s) required for the propagation of feature annotation.</text>
</comment>
<dbReference type="PROSITE" id="PS00671">
    <property type="entry name" value="D_2_HYDROXYACID_DH_3"/>
    <property type="match status" value="1"/>
</dbReference>
<feature type="binding site" evidence="5">
    <location>
        <position position="45"/>
    </location>
    <ligand>
        <name>substrate</name>
    </ligand>
</feature>
<comment type="function">
    <text evidence="5">Catalyzes the oxidation of erythronate-4-phosphate to 3-hydroxy-2-oxo-4-phosphonooxybutanoate.</text>
</comment>
<comment type="pathway">
    <text evidence="5">Cofactor biosynthesis; pyridoxine 5'-phosphate biosynthesis; pyridoxine 5'-phosphate from D-erythrose 4-phosphate: step 2/5.</text>
</comment>
<dbReference type="SUPFAM" id="SSF51735">
    <property type="entry name" value="NAD(P)-binding Rossmann-fold domains"/>
    <property type="match status" value="1"/>
</dbReference>
<dbReference type="InterPro" id="IPR029752">
    <property type="entry name" value="D-isomer_DH_CS1"/>
</dbReference>
<dbReference type="GO" id="GO:0008615">
    <property type="term" value="P:pyridoxine biosynthetic process"/>
    <property type="evidence" value="ECO:0007669"/>
    <property type="project" value="UniProtKB-UniRule"/>
</dbReference>
<feature type="binding site" evidence="5">
    <location>
        <position position="147"/>
    </location>
    <ligand>
        <name>NAD(+)</name>
        <dbReference type="ChEBI" id="CHEBI:57540"/>
    </ligand>
</feature>
<accession>A0A2S7UV93</accession>
<evidence type="ECO:0000256" key="1">
    <source>
        <dbReference type="ARBA" id="ARBA00022490"/>
    </source>
</evidence>
<protein>
    <recommendedName>
        <fullName evidence="5">Erythronate-4-phosphate dehydrogenase</fullName>
        <ecNumber evidence="5">1.1.1.290</ecNumber>
    </recommendedName>
</protein>
<dbReference type="InterPro" id="IPR020921">
    <property type="entry name" value="Erythronate-4-P_DHase"/>
</dbReference>
<dbReference type="EC" id="1.1.1.290" evidence="5"/>
<comment type="caution">
    <text evidence="9">The sequence shown here is derived from an EMBL/GenBank/DDBJ whole genome shotgun (WGS) entry which is preliminary data.</text>
</comment>
<name>A0A2S7UV93_9GAMM</name>
<proteinExistence type="inferred from homology"/>
<dbReference type="Gene3D" id="3.40.50.720">
    <property type="entry name" value="NAD(P)-binding Rossmann-like Domain"/>
    <property type="match status" value="2"/>
</dbReference>
<feature type="domain" description="D-isomer specific 2-hydroxyacid dehydrogenase NAD-binding" evidence="7">
    <location>
        <begin position="112"/>
        <end position="253"/>
    </location>
</feature>
<feature type="binding site" evidence="5">
    <location>
        <position position="174"/>
    </location>
    <ligand>
        <name>NAD(+)</name>
        <dbReference type="ChEBI" id="CHEBI:57540"/>
    </ligand>
</feature>
<evidence type="ECO:0000259" key="8">
    <source>
        <dbReference type="Pfam" id="PF11890"/>
    </source>
</evidence>
<feature type="binding site" evidence="5">
    <location>
        <position position="262"/>
    </location>
    <ligand>
        <name>substrate</name>
    </ligand>
</feature>
<evidence type="ECO:0000259" key="7">
    <source>
        <dbReference type="Pfam" id="PF02826"/>
    </source>
</evidence>
<reference evidence="9 10" key="1">
    <citation type="submission" date="2016-12" db="EMBL/GenBank/DDBJ databases">
        <title>Diversity of luminous bacteria.</title>
        <authorList>
            <person name="Yoshizawa S."/>
            <person name="Kogure K."/>
        </authorList>
    </citation>
    <scope>NUCLEOTIDE SEQUENCE [LARGE SCALE GENOMIC DNA]</scope>
    <source>
        <strain evidence="9 10">SA4-48</strain>
    </source>
</reference>
<dbReference type="InterPro" id="IPR006139">
    <property type="entry name" value="D-isomer_2_OHA_DH_cat_dom"/>
</dbReference>
<gene>
    <name evidence="5" type="primary">pdxB</name>
    <name evidence="9" type="ORF">BTO11_09415</name>
</gene>
<comment type="catalytic activity">
    <reaction evidence="5">
        <text>4-phospho-D-erythronate + NAD(+) = (R)-3-hydroxy-2-oxo-4-phosphooxybutanoate + NADH + H(+)</text>
        <dbReference type="Rhea" id="RHEA:18829"/>
        <dbReference type="ChEBI" id="CHEBI:15378"/>
        <dbReference type="ChEBI" id="CHEBI:57540"/>
        <dbReference type="ChEBI" id="CHEBI:57945"/>
        <dbReference type="ChEBI" id="CHEBI:58538"/>
        <dbReference type="ChEBI" id="CHEBI:58766"/>
        <dbReference type="EC" id="1.1.1.290"/>
    </reaction>
</comment>
<dbReference type="InterPro" id="IPR036291">
    <property type="entry name" value="NAD(P)-bd_dom_sf"/>
</dbReference>
<keyword evidence="1 5" id="KW-0963">Cytoplasm</keyword>
<comment type="subcellular location">
    <subcellularLocation>
        <location evidence="5">Cytoplasm</location>
    </subcellularLocation>
</comment>
<keyword evidence="3 5" id="KW-0520">NAD</keyword>
<evidence type="ECO:0000256" key="3">
    <source>
        <dbReference type="ARBA" id="ARBA00023027"/>
    </source>
</evidence>
<dbReference type="RefSeq" id="WP_105052363.1">
    <property type="nucleotide sequence ID" value="NZ_BMYG01000002.1"/>
</dbReference>
<dbReference type="Gene3D" id="3.30.1370.170">
    <property type="match status" value="1"/>
</dbReference>
<dbReference type="Pfam" id="PF00389">
    <property type="entry name" value="2-Hacid_dh"/>
    <property type="match status" value="1"/>
</dbReference>
<dbReference type="CDD" id="cd12158">
    <property type="entry name" value="ErythrP_dh"/>
    <property type="match status" value="1"/>
</dbReference>
<feature type="active site" description="Proton donor" evidence="5">
    <location>
        <position position="258"/>
    </location>
</feature>
<keyword evidence="10" id="KW-1185">Reference proteome</keyword>
<keyword evidence="4 5" id="KW-0664">Pyridoxine biosynthesis</keyword>
<dbReference type="PANTHER" id="PTHR42938">
    <property type="entry name" value="FORMATE DEHYDROGENASE 1"/>
    <property type="match status" value="1"/>
</dbReference>
<dbReference type="PROSITE" id="PS00065">
    <property type="entry name" value="D_2_HYDROXYACID_DH_1"/>
    <property type="match status" value="1"/>
</dbReference>
<dbReference type="PANTHER" id="PTHR42938:SF9">
    <property type="entry name" value="FORMATE DEHYDROGENASE 1"/>
    <property type="match status" value="1"/>
</dbReference>
<dbReference type="GO" id="GO:0033711">
    <property type="term" value="F:4-phosphoerythronate dehydrogenase activity"/>
    <property type="evidence" value="ECO:0007669"/>
    <property type="project" value="UniProtKB-EC"/>
</dbReference>
<keyword evidence="2 5" id="KW-0560">Oxidoreductase</keyword>
<feature type="binding site" evidence="5">
    <location>
        <begin position="205"/>
        <end position="207"/>
    </location>
    <ligand>
        <name>NAD(+)</name>
        <dbReference type="ChEBI" id="CHEBI:57540"/>
    </ligand>
</feature>
<evidence type="ECO:0000313" key="9">
    <source>
        <dbReference type="EMBL" id="PQJ53863.1"/>
    </source>
</evidence>
<dbReference type="InterPro" id="IPR038251">
    <property type="entry name" value="PdxB_dimer_sf"/>
</dbReference>
<dbReference type="EMBL" id="MSCH01000003">
    <property type="protein sequence ID" value="PQJ53863.1"/>
    <property type="molecule type" value="Genomic_DNA"/>
</dbReference>
<evidence type="ECO:0000313" key="10">
    <source>
        <dbReference type="Proteomes" id="UP000239007"/>
    </source>
</evidence>
<feature type="binding site" evidence="5">
    <location>
        <position position="261"/>
    </location>
    <ligand>
        <name>NAD(+)</name>
        <dbReference type="ChEBI" id="CHEBI:57540"/>
    </ligand>
</feature>
<evidence type="ECO:0000256" key="4">
    <source>
        <dbReference type="ARBA" id="ARBA00023096"/>
    </source>
</evidence>
<evidence type="ECO:0000256" key="2">
    <source>
        <dbReference type="ARBA" id="ARBA00023002"/>
    </source>
</evidence>
<feature type="binding site" evidence="5">
    <location>
        <position position="67"/>
    </location>
    <ligand>
        <name>substrate</name>
    </ligand>
</feature>
<dbReference type="InterPro" id="IPR029753">
    <property type="entry name" value="D-isomer_DH_CS"/>
</dbReference>
<dbReference type="AlphaFoldDB" id="A0A2S7UV93"/>
<sequence>MNIFIDENIPYADDFFSDIGEITRFAGRELTAEQMTHADILLVRSITKVNQTLLSQADKLSFVGTATIGEDHIDKTLLANKGVTFTSAPGCNAVSVAEYVISSLYVLAEKYHFDLLTKTVAIVGVGNIGKALQKKLTALGINLLLCDPVREQTEDGFVSLDYALTHADVVTFHTPLTANGDHPSFHLLNEANIQLLKQDVCLINASRGEVIDNQALLNEIYRRDKNQELTIKLVLDVWENEPNPLLELIEYTDIASAHIAGYSLEGKARGTEMLYQAVCQHLNLPVVKKLDELLPIPSVTQLTLNNQEQDVNQLKQVIHLVYDPRRDDALFRNLLAVKGFDWLRKNYPMRREWSSLKLERISNNQKGLNYLQIGFDV</sequence>
<comment type="similarity">
    <text evidence="5">Belongs to the D-isomer specific 2-hydroxyacid dehydrogenase family. PdxB subfamily.</text>
</comment>
<organism evidence="9 10">
    <name type="scientific">Psychrosphaera saromensis</name>
    <dbReference type="NCBI Taxonomy" id="716813"/>
    <lineage>
        <taxon>Bacteria</taxon>
        <taxon>Pseudomonadati</taxon>
        <taxon>Pseudomonadota</taxon>
        <taxon>Gammaproteobacteria</taxon>
        <taxon>Alteromonadales</taxon>
        <taxon>Pseudoalteromonadaceae</taxon>
        <taxon>Psychrosphaera</taxon>
    </lineage>
</organism>
<dbReference type="InterPro" id="IPR024531">
    <property type="entry name" value="Erythronate-4-P_DHase_dimer"/>
</dbReference>
<feature type="binding site" evidence="5">
    <location>
        <position position="236"/>
    </location>
    <ligand>
        <name>NAD(+)</name>
        <dbReference type="ChEBI" id="CHEBI:57540"/>
    </ligand>
</feature>
<dbReference type="GO" id="GO:0046983">
    <property type="term" value="F:protein dimerization activity"/>
    <property type="evidence" value="ECO:0007669"/>
    <property type="project" value="InterPro"/>
</dbReference>
<dbReference type="HAMAP" id="MF_01825">
    <property type="entry name" value="PdxB"/>
    <property type="match status" value="1"/>
</dbReference>
<dbReference type="Pfam" id="PF02826">
    <property type="entry name" value="2-Hacid_dh_C"/>
    <property type="match status" value="1"/>
</dbReference>
<dbReference type="Pfam" id="PF11890">
    <property type="entry name" value="DUF3410"/>
    <property type="match status" value="1"/>
</dbReference>
<evidence type="ECO:0000256" key="5">
    <source>
        <dbReference type="HAMAP-Rule" id="MF_01825"/>
    </source>
</evidence>
<dbReference type="OrthoDB" id="9770208at2"/>